<keyword evidence="3" id="KW-0332">GMP biosynthesis</keyword>
<proteinExistence type="predicted"/>
<sequence>MASSRGLSIRIVCAEELFMEAGFGETQVLIRLMVDYTSMAAKEHALLNRIEIATSEEERVLLKELSSRNQYVATLLPICALGVQIQELRSLDVLLAEFYKDCSLPWREIAELKLAQMALVLIPFHFYHDSSQRIPSCQRSVVVRPFLSQDFLTGLHAIPDTHLPQEIVDRMVEAVLIVPGLVRVMYDRTAKPPGTTKWECFDLRTLLRQMIPSPLFHFWPNFKFCLKYMI</sequence>
<accession>A0A164UZL3</accession>
<gene>
    <name evidence="6" type="ORF">APZ42_023401</name>
</gene>
<evidence type="ECO:0000313" key="7">
    <source>
        <dbReference type="Proteomes" id="UP000076858"/>
    </source>
</evidence>
<dbReference type="Proteomes" id="UP000076858">
    <property type="component" value="Unassembled WGS sequence"/>
</dbReference>
<dbReference type="PANTHER" id="PTHR11922:SF2">
    <property type="entry name" value="GMP SYNTHASE [GLUTAMINE-HYDROLYZING]"/>
    <property type="match status" value="1"/>
</dbReference>
<keyword evidence="5" id="KW-0067">ATP-binding</keyword>
<keyword evidence="4" id="KW-0658">Purine biosynthesis</keyword>
<keyword evidence="7" id="KW-1185">Reference proteome</keyword>
<dbReference type="Gene3D" id="3.30.300.10">
    <property type="match status" value="1"/>
</dbReference>
<dbReference type="SUPFAM" id="SSF54810">
    <property type="entry name" value="GMP synthetase C-terminal dimerisation domain"/>
    <property type="match status" value="1"/>
</dbReference>
<evidence type="ECO:0000256" key="5">
    <source>
        <dbReference type="ARBA" id="ARBA00022840"/>
    </source>
</evidence>
<reference evidence="6 7" key="1">
    <citation type="submission" date="2016-03" db="EMBL/GenBank/DDBJ databases">
        <title>EvidentialGene: Evidence-directed Construction of Genes on Genomes.</title>
        <authorList>
            <person name="Gilbert D.G."/>
            <person name="Choi J.-H."/>
            <person name="Mockaitis K."/>
            <person name="Colbourne J."/>
            <person name="Pfrender M."/>
        </authorList>
    </citation>
    <scope>NUCLEOTIDE SEQUENCE [LARGE SCALE GENOMIC DNA]</scope>
    <source>
        <strain evidence="6 7">Xinb3</strain>
        <tissue evidence="6">Complete organism</tissue>
    </source>
</reference>
<evidence type="ECO:0000256" key="1">
    <source>
        <dbReference type="ARBA" id="ARBA00022598"/>
    </source>
</evidence>
<evidence type="ECO:0000256" key="3">
    <source>
        <dbReference type="ARBA" id="ARBA00022749"/>
    </source>
</evidence>
<dbReference type="PANTHER" id="PTHR11922">
    <property type="entry name" value="GMP SYNTHASE-RELATED"/>
    <property type="match status" value="1"/>
</dbReference>
<name>A0A164UZL3_9CRUS</name>
<dbReference type="EMBL" id="LRGB01001541">
    <property type="protein sequence ID" value="KZS11823.1"/>
    <property type="molecule type" value="Genomic_DNA"/>
</dbReference>
<protein>
    <submittedName>
        <fullName evidence="6">Putative GMP synthase</fullName>
    </submittedName>
</protein>
<evidence type="ECO:0000313" key="6">
    <source>
        <dbReference type="EMBL" id="KZS11823.1"/>
    </source>
</evidence>
<dbReference type="GO" id="GO:0005829">
    <property type="term" value="C:cytosol"/>
    <property type="evidence" value="ECO:0007669"/>
    <property type="project" value="TreeGrafter"/>
</dbReference>
<evidence type="ECO:0000256" key="4">
    <source>
        <dbReference type="ARBA" id="ARBA00022755"/>
    </source>
</evidence>
<keyword evidence="1" id="KW-0436">Ligase</keyword>
<dbReference type="STRING" id="35525.A0A164UZL3"/>
<dbReference type="OrthoDB" id="1724632at2759"/>
<organism evidence="6 7">
    <name type="scientific">Daphnia magna</name>
    <dbReference type="NCBI Taxonomy" id="35525"/>
    <lineage>
        <taxon>Eukaryota</taxon>
        <taxon>Metazoa</taxon>
        <taxon>Ecdysozoa</taxon>
        <taxon>Arthropoda</taxon>
        <taxon>Crustacea</taxon>
        <taxon>Branchiopoda</taxon>
        <taxon>Diplostraca</taxon>
        <taxon>Cladocera</taxon>
        <taxon>Anomopoda</taxon>
        <taxon>Daphniidae</taxon>
        <taxon>Daphnia</taxon>
    </lineage>
</organism>
<dbReference type="GO" id="GO:0003921">
    <property type="term" value="F:GMP synthase activity"/>
    <property type="evidence" value="ECO:0007669"/>
    <property type="project" value="TreeGrafter"/>
</dbReference>
<keyword evidence="2" id="KW-0547">Nucleotide-binding</keyword>
<evidence type="ECO:0000256" key="2">
    <source>
        <dbReference type="ARBA" id="ARBA00022741"/>
    </source>
</evidence>
<dbReference type="GO" id="GO:0005524">
    <property type="term" value="F:ATP binding"/>
    <property type="evidence" value="ECO:0007669"/>
    <property type="project" value="UniProtKB-KW"/>
</dbReference>
<dbReference type="AlphaFoldDB" id="A0A164UZL3"/>
<comment type="caution">
    <text evidence="6">The sequence shown here is derived from an EMBL/GenBank/DDBJ whole genome shotgun (WGS) entry which is preliminary data.</text>
</comment>